<reference evidence="1" key="1">
    <citation type="submission" date="2023-04" db="EMBL/GenBank/DDBJ databases">
        <title>Draft Genome sequencing of Naganishia species isolated from polar environments using Oxford Nanopore Technology.</title>
        <authorList>
            <person name="Leo P."/>
            <person name="Venkateswaran K."/>
        </authorList>
    </citation>
    <scope>NUCLEOTIDE SEQUENCE</scope>
    <source>
        <strain evidence="1">MNA-CCFEE 5423</strain>
    </source>
</reference>
<gene>
    <name evidence="1" type="ORF">QFC21_002329</name>
</gene>
<organism evidence="1 2">
    <name type="scientific">Naganishia friedmannii</name>
    <dbReference type="NCBI Taxonomy" id="89922"/>
    <lineage>
        <taxon>Eukaryota</taxon>
        <taxon>Fungi</taxon>
        <taxon>Dikarya</taxon>
        <taxon>Basidiomycota</taxon>
        <taxon>Agaricomycotina</taxon>
        <taxon>Tremellomycetes</taxon>
        <taxon>Filobasidiales</taxon>
        <taxon>Filobasidiaceae</taxon>
        <taxon>Naganishia</taxon>
    </lineage>
</organism>
<sequence length="167" mass="18348">MERRSAAKRRHVYADLNSPDATSTVTSPTFSAFIPNPPQNDRTAHRSNEPPNPPVVNLSIPPAYQQPFHRAAVNLGSGSAGDRSQESRGRLVDHAVRNGRKWYRQLALGVSDALRIQSSLNLVSSDKELVSTGQHDLSAARSSTNADPHGHRPQAYQLDMPIINLRL</sequence>
<protein>
    <submittedName>
        <fullName evidence="1">Uncharacterized protein</fullName>
    </submittedName>
</protein>
<name>A0ACC2VX06_9TREE</name>
<proteinExistence type="predicted"/>
<keyword evidence="2" id="KW-1185">Reference proteome</keyword>
<dbReference type="EMBL" id="JASBWT010000006">
    <property type="protein sequence ID" value="KAJ9103867.1"/>
    <property type="molecule type" value="Genomic_DNA"/>
</dbReference>
<dbReference type="Proteomes" id="UP001227268">
    <property type="component" value="Unassembled WGS sequence"/>
</dbReference>
<evidence type="ECO:0000313" key="1">
    <source>
        <dbReference type="EMBL" id="KAJ9103867.1"/>
    </source>
</evidence>
<evidence type="ECO:0000313" key="2">
    <source>
        <dbReference type="Proteomes" id="UP001227268"/>
    </source>
</evidence>
<comment type="caution">
    <text evidence="1">The sequence shown here is derived from an EMBL/GenBank/DDBJ whole genome shotgun (WGS) entry which is preliminary data.</text>
</comment>
<accession>A0ACC2VX06</accession>